<dbReference type="EMBL" id="BAABKE010000007">
    <property type="protein sequence ID" value="GAA5102418.1"/>
    <property type="molecule type" value="Genomic_DNA"/>
</dbReference>
<proteinExistence type="predicted"/>
<feature type="domain" description="Peptidase C14 caspase" evidence="1">
    <location>
        <begin position="2"/>
        <end position="207"/>
    </location>
</feature>
<dbReference type="InterPro" id="IPR029030">
    <property type="entry name" value="Caspase-like_dom_sf"/>
</dbReference>
<dbReference type="InterPro" id="IPR011600">
    <property type="entry name" value="Pept_C14_caspase"/>
</dbReference>
<accession>A0ABP9MUN9</accession>
<keyword evidence="3" id="KW-1185">Reference proteome</keyword>
<dbReference type="InterPro" id="IPR050452">
    <property type="entry name" value="Metacaspase"/>
</dbReference>
<dbReference type="RefSeq" id="WP_077926517.1">
    <property type="nucleotide sequence ID" value="NZ_BAABKE010000007.1"/>
</dbReference>
<protein>
    <recommendedName>
        <fullName evidence="1">Peptidase C14 caspase domain-containing protein</fullName>
    </recommendedName>
</protein>
<dbReference type="PANTHER" id="PTHR48104:SF30">
    <property type="entry name" value="METACASPASE-1"/>
    <property type="match status" value="1"/>
</dbReference>
<gene>
    <name evidence="2" type="ORF">GCM10023338_19600</name>
</gene>
<dbReference type="Pfam" id="PF00656">
    <property type="entry name" value="Peptidase_C14"/>
    <property type="match status" value="1"/>
</dbReference>
<organism evidence="2 3">
    <name type="scientific">Wohlfahrtiimonas larvae</name>
    <dbReference type="NCBI Taxonomy" id="1157986"/>
    <lineage>
        <taxon>Bacteria</taxon>
        <taxon>Pseudomonadati</taxon>
        <taxon>Pseudomonadota</taxon>
        <taxon>Gammaproteobacteria</taxon>
        <taxon>Cardiobacteriales</taxon>
        <taxon>Ignatzschineriaceae</taxon>
        <taxon>Wohlfahrtiimonas</taxon>
    </lineage>
</organism>
<dbReference type="SUPFAM" id="SSF52129">
    <property type="entry name" value="Caspase-like"/>
    <property type="match status" value="1"/>
</dbReference>
<reference evidence="3" key="1">
    <citation type="journal article" date="2019" name="Int. J. Syst. Evol. Microbiol.">
        <title>The Global Catalogue of Microorganisms (GCM) 10K type strain sequencing project: providing services to taxonomists for standard genome sequencing and annotation.</title>
        <authorList>
            <consortium name="The Broad Institute Genomics Platform"/>
            <consortium name="The Broad Institute Genome Sequencing Center for Infectious Disease"/>
            <person name="Wu L."/>
            <person name="Ma J."/>
        </authorList>
    </citation>
    <scope>NUCLEOTIDE SEQUENCE [LARGE SCALE GENOMIC DNA]</scope>
    <source>
        <strain evidence="3">JCM 18424</strain>
    </source>
</reference>
<evidence type="ECO:0000259" key="1">
    <source>
        <dbReference type="Pfam" id="PF00656"/>
    </source>
</evidence>
<dbReference type="Proteomes" id="UP001500631">
    <property type="component" value="Unassembled WGS sequence"/>
</dbReference>
<comment type="caution">
    <text evidence="2">The sequence shown here is derived from an EMBL/GenBank/DDBJ whole genome shotgun (WGS) entry which is preliminary data.</text>
</comment>
<dbReference type="Gene3D" id="3.40.50.1460">
    <property type="match status" value="1"/>
</dbReference>
<name>A0ABP9MUN9_9GAMM</name>
<evidence type="ECO:0000313" key="2">
    <source>
        <dbReference type="EMBL" id="GAA5102418.1"/>
    </source>
</evidence>
<sequence>MRKLALLFGVSEYENPKNRLEACKYDLQMMNSLLQSSGEFSDILVSLDDTASSARDKIIEFIEKYKDEEVEQVVFYFSGHGYRQGNEFYFCFKTTDTSILKSTTISSQDMDEYLKILEPSVAVKIIDACYSGEHYIKDIDDSFYKTIEEKQRKSFNEIYFMFSSRNTEVSHATKRYSLFTQLFFEAIRNHADTNAITYKAIIDYVSDYAQNSLSHTPIFVTQGAHMAYLFSDLEVPKQILLDDSRLSVESKLDENLPCTELISRVLNDASEYCNEILGVEKLNFLVSLLEKLEFSDDLSQLFDITMNPYNRIPFNSSAIGRWLNTPDVKKRSFLARVEYEEYTATEQQYVEKPYHPFYQLSYAAGDMYELQDVKVKKSRVSGIKSLLEIENIFFKFTFTPKIEFPNLQHYAVSMALLSSKKEVIIFYCIEELVINGWNNADNPKCLEWLQYAMPLKDINLNSLTDLSEIINKDIIKKIEQLLS</sequence>
<evidence type="ECO:0000313" key="3">
    <source>
        <dbReference type="Proteomes" id="UP001500631"/>
    </source>
</evidence>
<dbReference type="PANTHER" id="PTHR48104">
    <property type="entry name" value="METACASPASE-4"/>
    <property type="match status" value="1"/>
</dbReference>